<feature type="transmembrane region" description="Helical" evidence="1">
    <location>
        <begin position="115"/>
        <end position="133"/>
    </location>
</feature>
<dbReference type="InterPro" id="IPR007404">
    <property type="entry name" value="YdjM-like"/>
</dbReference>
<dbReference type="EMBL" id="PDEP01000009">
    <property type="protein sequence ID" value="PEN06239.1"/>
    <property type="molecule type" value="Genomic_DNA"/>
</dbReference>
<dbReference type="Proteomes" id="UP000221024">
    <property type="component" value="Unassembled WGS sequence"/>
</dbReference>
<dbReference type="GO" id="GO:0016787">
    <property type="term" value="F:hydrolase activity"/>
    <property type="evidence" value="ECO:0007669"/>
    <property type="project" value="UniProtKB-KW"/>
</dbReference>
<keyword evidence="1" id="KW-1133">Transmembrane helix</keyword>
<reference evidence="2 3" key="1">
    <citation type="submission" date="2017-10" db="EMBL/GenBank/DDBJ databases">
        <title>Draft genome of Longimonas halophila.</title>
        <authorList>
            <person name="Goh K.M."/>
            <person name="Shamsir M.S."/>
            <person name="Lim S.W."/>
        </authorList>
    </citation>
    <scope>NUCLEOTIDE SEQUENCE [LARGE SCALE GENOMIC DNA]</scope>
    <source>
        <strain evidence="2 3">KCTC 42399</strain>
    </source>
</reference>
<feature type="transmembrane region" description="Helical" evidence="1">
    <location>
        <begin position="73"/>
        <end position="103"/>
    </location>
</feature>
<keyword evidence="1" id="KW-0812">Transmembrane</keyword>
<keyword evidence="3" id="KW-1185">Reference proteome</keyword>
<dbReference type="AlphaFoldDB" id="A0A2H3P3Z9"/>
<dbReference type="RefSeq" id="WP_098062586.1">
    <property type="nucleotide sequence ID" value="NZ_PDEP01000009.1"/>
</dbReference>
<protein>
    <submittedName>
        <fullName evidence="2">Metal-dependent hydrolase</fullName>
    </submittedName>
</protein>
<organism evidence="2 3">
    <name type="scientific">Longimonas halophila</name>
    <dbReference type="NCBI Taxonomy" id="1469170"/>
    <lineage>
        <taxon>Bacteria</taxon>
        <taxon>Pseudomonadati</taxon>
        <taxon>Rhodothermota</taxon>
        <taxon>Rhodothermia</taxon>
        <taxon>Rhodothermales</taxon>
        <taxon>Salisaetaceae</taxon>
        <taxon>Longimonas</taxon>
    </lineage>
</organism>
<keyword evidence="2" id="KW-0378">Hydrolase</keyword>
<feature type="transmembrane region" description="Helical" evidence="1">
    <location>
        <begin position="6"/>
        <end position="28"/>
    </location>
</feature>
<evidence type="ECO:0000313" key="2">
    <source>
        <dbReference type="EMBL" id="PEN06239.1"/>
    </source>
</evidence>
<name>A0A2H3P3Z9_9BACT</name>
<gene>
    <name evidence="2" type="ORF">CRI93_10465</name>
</gene>
<accession>A0A2H3P3Z9</accession>
<keyword evidence="1" id="KW-0472">Membrane</keyword>
<comment type="caution">
    <text evidence="2">The sequence shown here is derived from an EMBL/GenBank/DDBJ whole genome shotgun (WGS) entry which is preliminary data.</text>
</comment>
<feature type="transmembrane region" description="Helical" evidence="1">
    <location>
        <begin position="139"/>
        <end position="158"/>
    </location>
</feature>
<evidence type="ECO:0000256" key="1">
    <source>
        <dbReference type="SAM" id="Phobius"/>
    </source>
</evidence>
<sequence>MPGYKGHIYGALVAFGAYAAVLAYVVFAEWMPLPVRPLEAPLAAAFYGAVLLVLTVLFGLWPDVDIDSKGRRIFYGFFLIVDVYLIITGRFEAAAYLGLFAILPAVGKHRGWTHTWWAMLLVPSPLVVVPYLNLPDTPWVGAPFYAAAVIGYFSHLFLDGELAPKKLFA</sequence>
<proteinExistence type="predicted"/>
<evidence type="ECO:0000313" key="3">
    <source>
        <dbReference type="Proteomes" id="UP000221024"/>
    </source>
</evidence>
<dbReference type="OrthoDB" id="2706144at2"/>
<feature type="transmembrane region" description="Helical" evidence="1">
    <location>
        <begin position="40"/>
        <end position="61"/>
    </location>
</feature>
<dbReference type="Pfam" id="PF04307">
    <property type="entry name" value="YdjM"/>
    <property type="match status" value="1"/>
</dbReference>